<gene>
    <name evidence="1" type="ORF">TraAM80_04872</name>
</gene>
<accession>A0A3R7ND61</accession>
<comment type="caution">
    <text evidence="1">The sequence shown here is derived from an EMBL/GenBank/DDBJ whole genome shotgun (WGS) entry which is preliminary data.</text>
</comment>
<dbReference type="OrthoDB" id="243438at2759"/>
<protein>
    <submittedName>
        <fullName evidence="1">Uncharacterized protein</fullName>
    </submittedName>
</protein>
<dbReference type="RefSeq" id="XP_029238240.1">
    <property type="nucleotide sequence ID" value="XM_029381780.1"/>
</dbReference>
<evidence type="ECO:0000313" key="1">
    <source>
        <dbReference type="EMBL" id="RNF04676.1"/>
    </source>
</evidence>
<organism evidence="1 2">
    <name type="scientific">Trypanosoma rangeli</name>
    <dbReference type="NCBI Taxonomy" id="5698"/>
    <lineage>
        <taxon>Eukaryota</taxon>
        <taxon>Discoba</taxon>
        <taxon>Euglenozoa</taxon>
        <taxon>Kinetoplastea</taxon>
        <taxon>Metakinetoplastina</taxon>
        <taxon>Trypanosomatida</taxon>
        <taxon>Trypanosomatidae</taxon>
        <taxon>Trypanosoma</taxon>
        <taxon>Herpetosoma</taxon>
    </lineage>
</organism>
<dbReference type="Proteomes" id="UP000283634">
    <property type="component" value="Unassembled WGS sequence"/>
</dbReference>
<dbReference type="GeneID" id="40328805"/>
<evidence type="ECO:0000313" key="2">
    <source>
        <dbReference type="Proteomes" id="UP000283634"/>
    </source>
</evidence>
<proteinExistence type="predicted"/>
<dbReference type="EMBL" id="MKGL01000156">
    <property type="protein sequence ID" value="RNF04676.1"/>
    <property type="molecule type" value="Genomic_DNA"/>
</dbReference>
<sequence length="156" mass="17749">MYRYGTRVQLRRNLMRLRICGVQSVVERRFIRKGLDTYCFFIYEGRQHGVCFSIVVGAVLGNYTGGKLYKCTLVSRLAGLTLMETYPPSDSPAWNGVTAFCGFRWILVGASHDRLVHSHVCLWSHAPSKFPQRLFVASHLMQVCCANQWGLLLEEG</sequence>
<dbReference type="AlphaFoldDB" id="A0A3R7ND61"/>
<keyword evidence="2" id="KW-1185">Reference proteome</keyword>
<reference evidence="1 2" key="1">
    <citation type="journal article" date="2018" name="BMC Genomics">
        <title>Genomic comparison of Trypanosoma conorhini and Trypanosoma rangeli to Trypanosoma cruzi strains of high and low virulence.</title>
        <authorList>
            <person name="Bradwell K.R."/>
            <person name="Koparde V.N."/>
            <person name="Matveyev A.V."/>
            <person name="Serrano M.G."/>
            <person name="Alves J.M."/>
            <person name="Parikh H."/>
            <person name="Huang B."/>
            <person name="Lee V."/>
            <person name="Espinosa-Alvarez O."/>
            <person name="Ortiz P.A."/>
            <person name="Costa-Martins A.G."/>
            <person name="Teixeira M.M."/>
            <person name="Buck G.A."/>
        </authorList>
    </citation>
    <scope>NUCLEOTIDE SEQUENCE [LARGE SCALE GENOMIC DNA]</scope>
    <source>
        <strain evidence="1 2">AM80</strain>
    </source>
</reference>
<name>A0A3R7ND61_TRYRA</name>